<gene>
    <name evidence="2" type="ORF">EV653_4529</name>
</gene>
<comment type="caution">
    <text evidence="2">The sequence shown here is derived from an EMBL/GenBank/DDBJ whole genome shotgun (WGS) entry which is preliminary data.</text>
</comment>
<dbReference type="AlphaFoldDB" id="A0A4R8C4K1"/>
<dbReference type="Proteomes" id="UP000295146">
    <property type="component" value="Unassembled WGS sequence"/>
</dbReference>
<proteinExistence type="predicted"/>
<dbReference type="RefSeq" id="WP_134105665.1">
    <property type="nucleotide sequence ID" value="NZ_SODP01000002.1"/>
</dbReference>
<keyword evidence="3" id="KW-1185">Reference proteome</keyword>
<evidence type="ECO:0000313" key="2">
    <source>
        <dbReference type="EMBL" id="TDW70484.1"/>
    </source>
</evidence>
<feature type="domain" description="VapC45 PIN like" evidence="1">
    <location>
        <begin position="9"/>
        <end position="97"/>
    </location>
</feature>
<dbReference type="Pfam" id="PF18478">
    <property type="entry name" value="PIN_10"/>
    <property type="match status" value="1"/>
</dbReference>
<dbReference type="EMBL" id="SODP01000002">
    <property type="protein sequence ID" value="TDW70484.1"/>
    <property type="molecule type" value="Genomic_DNA"/>
</dbReference>
<evidence type="ECO:0000313" key="3">
    <source>
        <dbReference type="Proteomes" id="UP000295146"/>
    </source>
</evidence>
<protein>
    <recommendedName>
        <fullName evidence="1">VapC45 PIN like domain-containing protein</fullName>
    </recommendedName>
</protein>
<name>A0A4R8C4K1_9ACTN</name>
<sequence length="144" mass="16335">MRESVVRYYLDADILGLAKVLCPLRNDMTCPGDPGAVVHKRERPPCPIVDTRTPDTAWLPVAAAQGWLVISRDRNIRENLAERRAVRESGVKMIALAGDDARTKWGQLEVVMTRWRQIEALADEPGPFIYRAGRRRMIRLELGD</sequence>
<organism evidence="2 3">
    <name type="scientific">Kribbella pratensis</name>
    <dbReference type="NCBI Taxonomy" id="2512112"/>
    <lineage>
        <taxon>Bacteria</taxon>
        <taxon>Bacillati</taxon>
        <taxon>Actinomycetota</taxon>
        <taxon>Actinomycetes</taxon>
        <taxon>Propionibacteriales</taxon>
        <taxon>Kribbellaceae</taxon>
        <taxon>Kribbella</taxon>
    </lineage>
</organism>
<dbReference type="OrthoDB" id="3828387at2"/>
<accession>A0A4R8C4K1</accession>
<reference evidence="2 3" key="1">
    <citation type="submission" date="2019-03" db="EMBL/GenBank/DDBJ databases">
        <title>Genomic Encyclopedia of Type Strains, Phase III (KMG-III): the genomes of soil and plant-associated and newly described type strains.</title>
        <authorList>
            <person name="Whitman W."/>
        </authorList>
    </citation>
    <scope>NUCLEOTIDE SEQUENCE [LARGE SCALE GENOMIC DNA]</scope>
    <source>
        <strain evidence="2 3">VKM Ac-2573</strain>
    </source>
</reference>
<dbReference type="InterPro" id="IPR041375">
    <property type="entry name" value="VapC45_PIN-like"/>
</dbReference>
<evidence type="ECO:0000259" key="1">
    <source>
        <dbReference type="Pfam" id="PF18478"/>
    </source>
</evidence>